<keyword evidence="2" id="KW-1185">Reference proteome</keyword>
<dbReference type="Gene3D" id="2.30.30.490">
    <property type="match status" value="1"/>
</dbReference>
<dbReference type="InterPro" id="IPR043151">
    <property type="entry name" value="BAH_sf"/>
</dbReference>
<feature type="non-terminal residue" evidence="1">
    <location>
        <position position="70"/>
    </location>
</feature>
<reference evidence="1 2" key="1">
    <citation type="journal article" date="2019" name="Sci. Data">
        <title>Hybrid genome assembly and annotation of Danionella translucida.</title>
        <authorList>
            <person name="Kadobianskyi M."/>
            <person name="Schulze L."/>
            <person name="Schuelke M."/>
            <person name="Judkewitz B."/>
        </authorList>
    </citation>
    <scope>NUCLEOTIDE SEQUENCE [LARGE SCALE GENOMIC DNA]</scope>
    <source>
        <strain evidence="1 2">Bolton</strain>
    </source>
</reference>
<dbReference type="OrthoDB" id="10009055at2759"/>
<proteinExistence type="predicted"/>
<comment type="caution">
    <text evidence="1">The sequence shown here is derived from an EMBL/GenBank/DDBJ whole genome shotgun (WGS) entry which is preliminary data.</text>
</comment>
<dbReference type="EMBL" id="SRMA01007947">
    <property type="protein sequence ID" value="TRZ03451.1"/>
    <property type="molecule type" value="Genomic_DNA"/>
</dbReference>
<accession>A0A553RMN7</accession>
<sequence>MFESRYFENEKQMKKYKALKRFSLSAKVVDDEIFYFRKPIVPQKVQSPMLDKKIEELEAKFADMVDLDDD</sequence>
<name>A0A553RMN7_9TELE</name>
<dbReference type="Proteomes" id="UP000316079">
    <property type="component" value="Unassembled WGS sequence"/>
</dbReference>
<dbReference type="STRING" id="623744.A0A553RMN7"/>
<organism evidence="1 2">
    <name type="scientific">Danionella cerebrum</name>
    <dbReference type="NCBI Taxonomy" id="2873325"/>
    <lineage>
        <taxon>Eukaryota</taxon>
        <taxon>Metazoa</taxon>
        <taxon>Chordata</taxon>
        <taxon>Craniata</taxon>
        <taxon>Vertebrata</taxon>
        <taxon>Euteleostomi</taxon>
        <taxon>Actinopterygii</taxon>
        <taxon>Neopterygii</taxon>
        <taxon>Teleostei</taxon>
        <taxon>Ostariophysi</taxon>
        <taxon>Cypriniformes</taxon>
        <taxon>Danionidae</taxon>
        <taxon>Danioninae</taxon>
        <taxon>Danionella</taxon>
    </lineage>
</organism>
<gene>
    <name evidence="1" type="ORF">DNTS_025354</name>
</gene>
<evidence type="ECO:0000313" key="2">
    <source>
        <dbReference type="Proteomes" id="UP000316079"/>
    </source>
</evidence>
<dbReference type="AlphaFoldDB" id="A0A553RMN7"/>
<evidence type="ECO:0000313" key="1">
    <source>
        <dbReference type="EMBL" id="TRZ03451.1"/>
    </source>
</evidence>
<protein>
    <submittedName>
        <fullName evidence="1">Uncharacterized protein</fullName>
    </submittedName>
</protein>